<evidence type="ECO:0000313" key="10">
    <source>
        <dbReference type="Proteomes" id="UP001174909"/>
    </source>
</evidence>
<evidence type="ECO:0000256" key="5">
    <source>
        <dbReference type="ARBA" id="ARBA00082153"/>
    </source>
</evidence>
<dbReference type="AlphaFoldDB" id="A0AA35XMT5"/>
<dbReference type="InterPro" id="IPR012675">
    <property type="entry name" value="Beta-grasp_dom_sf"/>
</dbReference>
<keyword evidence="10" id="KW-1185">Reference proteome</keyword>
<proteinExistence type="inferred from homology"/>
<dbReference type="CDD" id="cd01668">
    <property type="entry name" value="TGS_RSH"/>
    <property type="match status" value="1"/>
</dbReference>
<sequence>MKAHGAQTRASGDPYFAHPIEVAGILTELKLDSTSIATALLHDTVEDTGTTVEQIGTLFGEETARLVDGVTKLSRLELQSDQAHQAENLRKFLLALSEDIRVLLVKLADRLHNMRTLHYVPDEQKRQRIAKETMEIYAPLAERIGLQAFKAELEDLAFKELNPNGFHTMETRLKALRDQAGGMVERVTESLTATLRKQRLRATVAGREKRPYSIWEKMQRKKLAFEQLTDIVGFRVVTESEEDCYRALGIVHRAYPMVPGRFKDYISTPKPNGYRSLHTAVIGPEQRRIEIQIRTRDMHEEAEYGVAAHWLFKQGGDVRDVRQQRWLRPLLEILDKASGPEELLEHAKLEMFKDEVFCFSPRGALISLPRGATPVDFAYAVHTDVGDTTVGAKVNGRMVPLWTQLENGDQVEILRSRVPQPQPAWERFVVTGKARTCIRRFTRLKEREQFIALGRAVAEKLCREAGADYSEALLEGALSRLKQRSVSDLLAALGRGDLTSGEVADTLFPARSLQGIARRALSVARGRRGTKAGDRGIPVRGLIPGMAVHLAECCNPLPGERIVGIVTTGKGVTIHTIDCDTLESFGDTPERWLDLAWEGDAEEKGIHVGRLNLVVANETGSLSKLTTAIAQNNGNISNLKITNRSLDFFEMLVDIEVKDARHLGNIMAALRAVTTVSSVERERARH</sequence>
<dbReference type="Pfam" id="PF19296">
    <property type="entry name" value="RelA_AH_RIS"/>
    <property type="match status" value="1"/>
</dbReference>
<dbReference type="Gene3D" id="3.30.70.260">
    <property type="match status" value="1"/>
</dbReference>
<accession>A0AA35XMT5</accession>
<gene>
    <name evidence="9" type="ORF">GBAR_LOCUS31320</name>
</gene>
<dbReference type="CDD" id="cd05399">
    <property type="entry name" value="NT_Rel-Spo_like"/>
    <property type="match status" value="1"/>
</dbReference>
<evidence type="ECO:0000313" key="9">
    <source>
        <dbReference type="EMBL" id="CAI8057447.1"/>
    </source>
</evidence>
<dbReference type="InterPro" id="IPR004811">
    <property type="entry name" value="RelA/Spo_fam"/>
</dbReference>
<dbReference type="Gene3D" id="3.10.20.30">
    <property type="match status" value="1"/>
</dbReference>
<dbReference type="CDD" id="cd04876">
    <property type="entry name" value="ACT_RelA-SpoT"/>
    <property type="match status" value="1"/>
</dbReference>
<dbReference type="SUPFAM" id="SSF55021">
    <property type="entry name" value="ACT-like"/>
    <property type="match status" value="1"/>
</dbReference>
<dbReference type="SUPFAM" id="SSF109604">
    <property type="entry name" value="HD-domain/PDEase-like"/>
    <property type="match status" value="1"/>
</dbReference>
<dbReference type="SUPFAM" id="SSF81271">
    <property type="entry name" value="TGS-like"/>
    <property type="match status" value="1"/>
</dbReference>
<dbReference type="InterPro" id="IPR045865">
    <property type="entry name" value="ACT-like_dom_sf"/>
</dbReference>
<dbReference type="GO" id="GO:0005886">
    <property type="term" value="C:plasma membrane"/>
    <property type="evidence" value="ECO:0007669"/>
    <property type="project" value="TreeGrafter"/>
</dbReference>
<dbReference type="Gene3D" id="3.30.460.10">
    <property type="entry name" value="Beta Polymerase, domain 2"/>
    <property type="match status" value="1"/>
</dbReference>
<dbReference type="SMART" id="SM00954">
    <property type="entry name" value="RelA_SpoT"/>
    <property type="match status" value="1"/>
</dbReference>
<name>A0AA35XMT5_GEOBA</name>
<dbReference type="CDD" id="cd00077">
    <property type="entry name" value="HDc"/>
    <property type="match status" value="1"/>
</dbReference>
<dbReference type="GO" id="GO:0008728">
    <property type="term" value="F:GTP diphosphokinase activity"/>
    <property type="evidence" value="ECO:0007669"/>
    <property type="project" value="UniProtKB-EC"/>
</dbReference>
<dbReference type="Pfam" id="PF13291">
    <property type="entry name" value="ACT_4"/>
    <property type="match status" value="1"/>
</dbReference>
<dbReference type="SUPFAM" id="SSF81301">
    <property type="entry name" value="Nucleotidyltransferase"/>
    <property type="match status" value="1"/>
</dbReference>
<dbReference type="EC" id="2.7.6.5" evidence="2"/>
<dbReference type="FunFam" id="3.30.460.10:FF:000001">
    <property type="entry name" value="GTP pyrophosphokinase RelA"/>
    <property type="match status" value="1"/>
</dbReference>
<dbReference type="Pfam" id="PF13328">
    <property type="entry name" value="HD_4"/>
    <property type="match status" value="1"/>
</dbReference>
<dbReference type="FunFam" id="3.10.20.30:FF:000002">
    <property type="entry name" value="GTP pyrophosphokinase (RelA/SpoT)"/>
    <property type="match status" value="1"/>
</dbReference>
<dbReference type="InterPro" id="IPR003607">
    <property type="entry name" value="HD/PDEase_dom"/>
</dbReference>
<organism evidence="9 10">
    <name type="scientific">Geodia barretti</name>
    <name type="common">Barrett's horny sponge</name>
    <dbReference type="NCBI Taxonomy" id="519541"/>
    <lineage>
        <taxon>Eukaryota</taxon>
        <taxon>Metazoa</taxon>
        <taxon>Porifera</taxon>
        <taxon>Demospongiae</taxon>
        <taxon>Heteroscleromorpha</taxon>
        <taxon>Tetractinellida</taxon>
        <taxon>Astrophorina</taxon>
        <taxon>Geodiidae</taxon>
        <taxon>Geodia</taxon>
    </lineage>
</organism>
<evidence type="ECO:0000259" key="7">
    <source>
        <dbReference type="PROSITE" id="PS51831"/>
    </source>
</evidence>
<evidence type="ECO:0000256" key="2">
    <source>
        <dbReference type="ARBA" id="ARBA00013251"/>
    </source>
</evidence>
<dbReference type="Pfam" id="PF02824">
    <property type="entry name" value="TGS"/>
    <property type="match status" value="1"/>
</dbReference>
<dbReference type="GO" id="GO:0042594">
    <property type="term" value="P:response to starvation"/>
    <property type="evidence" value="ECO:0007669"/>
    <property type="project" value="TreeGrafter"/>
</dbReference>
<feature type="domain" description="ACT" evidence="6">
    <location>
        <begin position="610"/>
        <end position="684"/>
    </location>
</feature>
<comment type="similarity">
    <text evidence="1">Belongs to the RelA/SpoT family.</text>
</comment>
<dbReference type="InterPro" id="IPR007685">
    <property type="entry name" value="RelA_SpoT"/>
</dbReference>
<evidence type="ECO:0000256" key="4">
    <source>
        <dbReference type="ARBA" id="ARBA00075768"/>
    </source>
</evidence>
<dbReference type="Pfam" id="PF04607">
    <property type="entry name" value="RelA_SpoT"/>
    <property type="match status" value="1"/>
</dbReference>
<dbReference type="PROSITE" id="PS51831">
    <property type="entry name" value="HD"/>
    <property type="match status" value="1"/>
</dbReference>
<dbReference type="Gene3D" id="1.10.3210.10">
    <property type="entry name" value="Hypothetical protein af1432"/>
    <property type="match status" value="1"/>
</dbReference>
<protein>
    <recommendedName>
        <fullName evidence="3">Putative GTP diphosphokinase RSH1, chloroplastic</fullName>
        <ecNumber evidence="2">2.7.6.5</ecNumber>
    </recommendedName>
    <alternativeName>
        <fullName evidence="4">RelA/SpoT homolog 1</fullName>
    </alternativeName>
    <alternativeName>
        <fullName evidence="5">ppGpp synthetase RSH1</fullName>
    </alternativeName>
</protein>
<dbReference type="FunFam" id="1.10.3210.10:FF:000001">
    <property type="entry name" value="GTP pyrophosphokinase RelA"/>
    <property type="match status" value="1"/>
</dbReference>
<dbReference type="SMART" id="SM00471">
    <property type="entry name" value="HDc"/>
    <property type="match status" value="1"/>
</dbReference>
<evidence type="ECO:0000259" key="8">
    <source>
        <dbReference type="PROSITE" id="PS51880"/>
    </source>
</evidence>
<dbReference type="InterPro" id="IPR004095">
    <property type="entry name" value="TGS"/>
</dbReference>
<dbReference type="NCBIfam" id="TIGR00691">
    <property type="entry name" value="spoT_relA"/>
    <property type="match status" value="1"/>
</dbReference>
<dbReference type="InterPro" id="IPR002912">
    <property type="entry name" value="ACT_dom"/>
</dbReference>
<evidence type="ECO:0000259" key="6">
    <source>
        <dbReference type="PROSITE" id="PS51671"/>
    </source>
</evidence>
<dbReference type="InterPro" id="IPR043519">
    <property type="entry name" value="NT_sf"/>
</dbReference>
<dbReference type="GO" id="GO:0008893">
    <property type="term" value="F:guanosine-3',5'-bis(diphosphate) 3'-diphosphatase activity"/>
    <property type="evidence" value="ECO:0007669"/>
    <property type="project" value="TreeGrafter"/>
</dbReference>
<dbReference type="PROSITE" id="PS51880">
    <property type="entry name" value="TGS"/>
    <property type="match status" value="1"/>
</dbReference>
<dbReference type="PANTHER" id="PTHR21262:SF36">
    <property type="entry name" value="BIFUNCTIONAL (P)PPGPP SYNTHASE_HYDROLASE SPOT"/>
    <property type="match status" value="1"/>
</dbReference>
<dbReference type="PANTHER" id="PTHR21262">
    <property type="entry name" value="GUANOSINE-3',5'-BIS DIPHOSPHATE 3'-PYROPHOSPHOHYDROLASE"/>
    <property type="match status" value="1"/>
</dbReference>
<dbReference type="PROSITE" id="PS51671">
    <property type="entry name" value="ACT"/>
    <property type="match status" value="1"/>
</dbReference>
<evidence type="ECO:0000256" key="1">
    <source>
        <dbReference type="ARBA" id="ARBA00007476"/>
    </source>
</evidence>
<evidence type="ECO:0000256" key="3">
    <source>
        <dbReference type="ARBA" id="ARBA00070102"/>
    </source>
</evidence>
<dbReference type="Proteomes" id="UP001174909">
    <property type="component" value="Unassembled WGS sequence"/>
</dbReference>
<dbReference type="InterPro" id="IPR012676">
    <property type="entry name" value="TGS-like"/>
</dbReference>
<feature type="domain" description="TGS" evidence="8">
    <location>
        <begin position="350"/>
        <end position="415"/>
    </location>
</feature>
<feature type="domain" description="HD" evidence="7">
    <location>
        <begin position="15"/>
        <end position="114"/>
    </location>
</feature>
<dbReference type="InterPro" id="IPR045600">
    <property type="entry name" value="RelA/SpoT_AH_RIS"/>
</dbReference>
<dbReference type="EMBL" id="CASHTH010004447">
    <property type="protein sequence ID" value="CAI8057447.1"/>
    <property type="molecule type" value="Genomic_DNA"/>
</dbReference>
<dbReference type="InterPro" id="IPR006674">
    <property type="entry name" value="HD_domain"/>
</dbReference>
<dbReference type="InterPro" id="IPR033655">
    <property type="entry name" value="TGS_RelA/SpoT"/>
</dbReference>
<comment type="caution">
    <text evidence="9">The sequence shown here is derived from an EMBL/GenBank/DDBJ whole genome shotgun (WGS) entry which is preliminary data.</text>
</comment>
<reference evidence="9" key="1">
    <citation type="submission" date="2023-03" db="EMBL/GenBank/DDBJ databases">
        <authorList>
            <person name="Steffen K."/>
            <person name="Cardenas P."/>
        </authorList>
    </citation>
    <scope>NUCLEOTIDE SEQUENCE</scope>
</reference>
<dbReference type="GO" id="GO:0015969">
    <property type="term" value="P:guanosine tetraphosphate metabolic process"/>
    <property type="evidence" value="ECO:0007669"/>
    <property type="project" value="InterPro"/>
</dbReference>